<evidence type="ECO:0000313" key="3">
    <source>
        <dbReference type="Proteomes" id="UP000738126"/>
    </source>
</evidence>
<accession>A0ABS1E1W3</accession>
<dbReference type="EMBL" id="NRSH01000007">
    <property type="protein sequence ID" value="MBK1725701.1"/>
    <property type="molecule type" value="Genomic_DNA"/>
</dbReference>
<gene>
    <name evidence="2" type="ORF">CKO13_01425</name>
</gene>
<feature type="compositionally biased region" description="Basic and acidic residues" evidence="1">
    <location>
        <begin position="233"/>
        <end position="248"/>
    </location>
</feature>
<feature type="compositionally biased region" description="Low complexity" evidence="1">
    <location>
        <begin position="249"/>
        <end position="263"/>
    </location>
</feature>
<protein>
    <submittedName>
        <fullName evidence="2">Uncharacterized protein</fullName>
    </submittedName>
</protein>
<dbReference type="RefSeq" id="WP_200256115.1">
    <property type="nucleotide sequence ID" value="NZ_NRSH01000007.1"/>
</dbReference>
<reference evidence="2 3" key="1">
    <citation type="journal article" date="2020" name="Microorganisms">
        <title>Osmotic Adaptation and Compatible Solute Biosynthesis of Phototrophic Bacteria as Revealed from Genome Analyses.</title>
        <authorList>
            <person name="Imhoff J.F."/>
            <person name="Rahn T."/>
            <person name="Kunzel S."/>
            <person name="Keller A."/>
            <person name="Neulinger S.C."/>
        </authorList>
    </citation>
    <scope>NUCLEOTIDE SEQUENCE [LARGE SCALE GENOMIC DNA]</scope>
    <source>
        <strain evidence="2 3">DSM 15116</strain>
    </source>
</reference>
<proteinExistence type="predicted"/>
<evidence type="ECO:0000256" key="1">
    <source>
        <dbReference type="SAM" id="MobiDB-lite"/>
    </source>
</evidence>
<evidence type="ECO:0000313" key="2">
    <source>
        <dbReference type="EMBL" id="MBK1725701.1"/>
    </source>
</evidence>
<sequence length="263" mass="28437">MQQGDKQEFARALQATMELYDKGLSRDAMGMWWHALGGYQLEEVKGGLTRHIQDPDRGRWAPKPADVIAAIQSAYLDQWPSAEQAWAQAIEAADESATVVWQSREAQQAWHQAAQAIYEDGDKVGARVAFKEAYNRLVREAVDAGQSPVSAVSLGHDVQGRRDALTTAVDQGLLSSEAAQRHLPAPEATAEGVAGLLTAGGDGEGGEPAYPAEQLEALRRAASGSRPRSSPASDERGRPDELEAERQRQLSQLQELESQEAAA</sequence>
<comment type="caution">
    <text evidence="2">The sequence shown here is derived from an EMBL/GenBank/DDBJ whole genome shotgun (WGS) entry which is preliminary data.</text>
</comment>
<dbReference type="Proteomes" id="UP000738126">
    <property type="component" value="Unassembled WGS sequence"/>
</dbReference>
<keyword evidence="3" id="KW-1185">Reference proteome</keyword>
<feature type="compositionally biased region" description="Low complexity" evidence="1">
    <location>
        <begin position="220"/>
        <end position="232"/>
    </location>
</feature>
<feature type="region of interest" description="Disordered" evidence="1">
    <location>
        <begin position="219"/>
        <end position="263"/>
    </location>
</feature>
<organism evidence="2 3">
    <name type="scientific">Halorhodospira neutriphila</name>
    <dbReference type="NCBI Taxonomy" id="168379"/>
    <lineage>
        <taxon>Bacteria</taxon>
        <taxon>Pseudomonadati</taxon>
        <taxon>Pseudomonadota</taxon>
        <taxon>Gammaproteobacteria</taxon>
        <taxon>Chromatiales</taxon>
        <taxon>Ectothiorhodospiraceae</taxon>
        <taxon>Halorhodospira</taxon>
    </lineage>
</organism>
<name>A0ABS1E1W3_9GAMM</name>